<dbReference type="InterPro" id="IPR011989">
    <property type="entry name" value="ARM-like"/>
</dbReference>
<evidence type="ECO:0000259" key="4">
    <source>
        <dbReference type="PROSITE" id="PS50089"/>
    </source>
</evidence>
<feature type="region of interest" description="Disordered" evidence="2">
    <location>
        <begin position="1"/>
        <end position="39"/>
    </location>
</feature>
<name>A0ABD1XBL2_9LAMI</name>
<keyword evidence="1" id="KW-0479">Metal-binding</keyword>
<keyword evidence="3" id="KW-0472">Membrane</keyword>
<feature type="compositionally biased region" description="Basic and acidic residues" evidence="2">
    <location>
        <begin position="1823"/>
        <end position="1837"/>
    </location>
</feature>
<dbReference type="Pfam" id="PF11935">
    <property type="entry name" value="SYMPK_PTA1_N"/>
    <property type="match status" value="1"/>
</dbReference>
<sequence length="1920" mass="210382">MEEQHQPDRFTSPSECRNGEYSGAVSSTTSGSQVQVDGEEDVGNIEELPLVQRNREYSGGYSHGARFMTRGNEGSRVIIVDSWACIITVLAFWFVVSMTLILGVYGSANLWLGPNSSILIKPNQLFVDSIKVEELDGREGPILYGFYKDPPLDVSTTWSETHKAILPAGNHKEWRYFLNKGSQINISYSTNSLLSSALILVVAEGNEGLAKWLEDPSQPNTTLSWNTIQGNGVIQQELHKSSTYYIAVGNLNFEAAKVQLSIGIKAFLYNTRSAYYKCVPAQGRCTMKLLSCGANAALLTSPDQKSGMASSYWNVKLSYGPRWITYLFSLFVMSIIVLLVYHILNHLLPTGHDERRYQFGPIVAQRTPLLSHKDEDLSSLGSSYDSISEDEECAEDGWSGISLDAKRAIDREYSNNIQCLCVICFDAPREYFFLPCGHCVACFACVTRIVEATKSCPICHRQVKKYWNNIPSSRLTRSKGASFSGENKPESNGFTLALLVEMVGMMPAFWREKIAGRINSVNYAADVPSKLDHLRRLRDEISDADSRFLVGFLSPLLDLISDRSSPVRKFITQMIGQIGLKHMEFLPEIVPVLVTVLKDDTPAVARQAIACGIDIFRCTLVKVAVQGLYSSELNESLKSSWASVLKFRDEIYSMAFQAGSDGRRLPALKFVESVIVLYTPDPNGSLEIPPDQFSEGKFEEFNISWLRGGHPILNVGDLSVEASQNLGLLLDQLRFPTVKSLSNLTIIVLIKSLSAVARKRPAFYGRILPVLLGLDPSSSASKGMHLSGVHHALKNAFESCLNCTHPGAAPWRDRLVSALKEMKAGSSAAQALNQICEDNGRADWKADSRMAQGEKPSIEALAAEHADAGRKRSGVHDISDVSGDELSGKRARTEFGVSEESVHETSGIQEGVPSIGPVTSTSDADNGPVQQLVAMFGALVAQGEKAVASLEILISSISADLLAEVVMANMRNLSPNRPNSDGDEEPVPMMGSHSGTIGSDTHLKNLSSLLTDILSRSGSFPQKHIQVEAHHSLSSGFELAQGEEDLKSKSEPLVTLADSNVAYDGLDSASQQATEPIIGSVSAEHIPSGTETGDPAMTSDTIGFETVVNEIPGLASSTQDDGLPGTVAVFSLDSTDLEDTSPEQVTGLGRSPLELVPSMSTDRSEELSPKAAVMDVASFNSLTATSVGLPMPLVLPKMSAPVIYLADEQKDKLQESAFLRIIDAYKQIAVAGDSQLRFSILAHSGIKFPSELDLWKPLQAHILSDYVNHEGHELTLRVLYRLHGEAEEDRDFVSSTTAKSVYEIFLLKVAETLRDSFPASEKFLSRLLVEVPYLPKSIFEMLECLCSPGSSDHDDKELHSGDRVTQGLSAIWSLVLLRPPIRDSCLKIALKSATHHLEEVRMKAIRLVANKLYPLSSISEKIEDFAKEMLLSVANVDLTTERIDTDGLNTGSQKDEQPSSDNKLVSSVVKDISADTHQLTSTESISSSSIAEVQRFTSLYFALCTKKHSLFRQILDVYKNMSKVAKQAVHRQIPLLVRTIGSSPNLLDIISDPPTGSEGLLMQVVHTLTDGTVPSPELISTIRKLYDTKVKEIDILIPVLSFLPKHEVLLIFSHLVNAPMDKFQAALSRILQGSTHSGPVLTPEEALIAIHGIDPDRDGIPLKKVTDACNACFEQRQIFSQQVLAKVLNQLVEQIPLPLLFMRTVLQAIGAFPSLVDFIMEILSRLVSKQIWKYPKLWVGFVKCAQLTKPQSFSVLLQLPPAQLENAMNRTPAIKAPLVAHARQPHIKSSLPRSTLVVLGIASDSQTSSQIQPNQTEAGDTGNSDKETVTEKSKESSTLKQGPNESLGGFMTYFNAERLQIPELHITVSALVHSVPREAFKMSVSNSLPNSVIEILRSSKKYINLEETMYPRKSTPTSDN</sequence>
<dbReference type="InterPro" id="IPR001841">
    <property type="entry name" value="Znf_RING"/>
</dbReference>
<dbReference type="InterPro" id="IPR013083">
    <property type="entry name" value="Znf_RING/FYVE/PHD"/>
</dbReference>
<feature type="compositionally biased region" description="Polar residues" evidence="2">
    <location>
        <begin position="1807"/>
        <end position="1822"/>
    </location>
</feature>
<feature type="transmembrane region" description="Helical" evidence="3">
    <location>
        <begin position="78"/>
        <end position="105"/>
    </location>
</feature>
<comment type="caution">
    <text evidence="5">The sequence shown here is derived from an EMBL/GenBank/DDBJ whole genome shotgun (WGS) entry which is preliminary data.</text>
</comment>
<dbReference type="EMBL" id="JBFOLJ010000001">
    <property type="protein sequence ID" value="KAL2557960.1"/>
    <property type="molecule type" value="Genomic_DNA"/>
</dbReference>
<dbReference type="PROSITE" id="PS50089">
    <property type="entry name" value="ZF_RING_2"/>
    <property type="match status" value="1"/>
</dbReference>
<dbReference type="PANTHER" id="PTHR47184:SF2">
    <property type="entry name" value="SYMPLEKIN"/>
    <property type="match status" value="1"/>
</dbReference>
<dbReference type="Gene3D" id="3.30.40.10">
    <property type="entry name" value="Zinc/RING finger domain, C3HC4 (zinc finger)"/>
    <property type="match status" value="1"/>
</dbReference>
<dbReference type="InterPro" id="IPR016024">
    <property type="entry name" value="ARM-type_fold"/>
</dbReference>
<evidence type="ECO:0000256" key="2">
    <source>
        <dbReference type="SAM" id="MobiDB-lite"/>
    </source>
</evidence>
<dbReference type="InterPro" id="IPR032460">
    <property type="entry name" value="Symplekin/Pta1_N"/>
</dbReference>
<dbReference type="InterPro" id="IPR032010">
    <property type="entry name" value="APD1-4_M"/>
</dbReference>
<dbReference type="InterPro" id="IPR032008">
    <property type="entry name" value="APD1-4_N"/>
</dbReference>
<keyword evidence="3" id="KW-0812">Transmembrane</keyword>
<evidence type="ECO:0000313" key="5">
    <source>
        <dbReference type="EMBL" id="KAL2557960.1"/>
    </source>
</evidence>
<keyword evidence="6" id="KW-1185">Reference proteome</keyword>
<feature type="transmembrane region" description="Helical" evidence="3">
    <location>
        <begin position="323"/>
        <end position="344"/>
    </location>
</feature>
<feature type="compositionally biased region" description="Low complexity" evidence="2">
    <location>
        <begin position="22"/>
        <end position="35"/>
    </location>
</feature>
<dbReference type="SUPFAM" id="SSF57850">
    <property type="entry name" value="RING/U-box"/>
    <property type="match status" value="1"/>
</dbReference>
<evidence type="ECO:0000256" key="1">
    <source>
        <dbReference type="PROSITE-ProRule" id="PRU00175"/>
    </source>
</evidence>
<dbReference type="PANTHER" id="PTHR47184">
    <property type="entry name" value="PHOSPHATIDYLINOSITOL 3-AND 4-KINASE FAMILY PROTEIN-RELATED"/>
    <property type="match status" value="1"/>
</dbReference>
<keyword evidence="1" id="KW-0863">Zinc-finger</keyword>
<dbReference type="Proteomes" id="UP001604277">
    <property type="component" value="Unassembled WGS sequence"/>
</dbReference>
<dbReference type="SMART" id="SM00184">
    <property type="entry name" value="RING"/>
    <property type="match status" value="1"/>
</dbReference>
<dbReference type="Pfam" id="PF16041">
    <property type="entry name" value="APD1-4_M"/>
    <property type="match status" value="1"/>
</dbReference>
<feature type="domain" description="RING-type" evidence="4">
    <location>
        <begin position="421"/>
        <end position="460"/>
    </location>
</feature>
<keyword evidence="3" id="KW-1133">Transmembrane helix</keyword>
<dbReference type="Pfam" id="PF16040">
    <property type="entry name" value="APD1-4_N"/>
    <property type="match status" value="1"/>
</dbReference>
<dbReference type="GO" id="GO:0008270">
    <property type="term" value="F:zinc ion binding"/>
    <property type="evidence" value="ECO:0007669"/>
    <property type="project" value="UniProtKB-KW"/>
</dbReference>
<evidence type="ECO:0000256" key="3">
    <source>
        <dbReference type="SAM" id="Phobius"/>
    </source>
</evidence>
<reference evidence="6" key="1">
    <citation type="submission" date="2024-07" db="EMBL/GenBank/DDBJ databases">
        <title>Two chromosome-level genome assemblies of Korean endemic species Abeliophyllum distichum and Forsythia ovata (Oleaceae).</title>
        <authorList>
            <person name="Jang H."/>
        </authorList>
    </citation>
    <scope>NUCLEOTIDE SEQUENCE [LARGE SCALE GENOMIC DNA]</scope>
</reference>
<feature type="compositionally biased region" description="Basic and acidic residues" evidence="2">
    <location>
        <begin position="869"/>
        <end position="879"/>
    </location>
</feature>
<feature type="region of interest" description="Disordered" evidence="2">
    <location>
        <begin position="1807"/>
        <end position="1844"/>
    </location>
</feature>
<keyword evidence="1" id="KW-0862">Zinc</keyword>
<gene>
    <name evidence="5" type="ORF">Fot_02699</name>
</gene>
<proteinExistence type="predicted"/>
<feature type="region of interest" description="Disordered" evidence="2">
    <location>
        <begin position="869"/>
        <end position="914"/>
    </location>
</feature>
<dbReference type="SUPFAM" id="SSF48371">
    <property type="entry name" value="ARM repeat"/>
    <property type="match status" value="1"/>
</dbReference>
<evidence type="ECO:0000313" key="6">
    <source>
        <dbReference type="Proteomes" id="UP001604277"/>
    </source>
</evidence>
<dbReference type="InterPro" id="IPR022075">
    <property type="entry name" value="Symplekin_C"/>
</dbReference>
<protein>
    <submittedName>
        <fullName evidence="5">Symplekin</fullName>
    </submittedName>
</protein>
<dbReference type="Gene3D" id="1.25.10.10">
    <property type="entry name" value="Leucine-rich Repeat Variant"/>
    <property type="match status" value="1"/>
</dbReference>
<accession>A0ABD1XBL2</accession>
<organism evidence="5 6">
    <name type="scientific">Forsythia ovata</name>
    <dbReference type="NCBI Taxonomy" id="205694"/>
    <lineage>
        <taxon>Eukaryota</taxon>
        <taxon>Viridiplantae</taxon>
        <taxon>Streptophyta</taxon>
        <taxon>Embryophyta</taxon>
        <taxon>Tracheophyta</taxon>
        <taxon>Spermatophyta</taxon>
        <taxon>Magnoliopsida</taxon>
        <taxon>eudicotyledons</taxon>
        <taxon>Gunneridae</taxon>
        <taxon>Pentapetalae</taxon>
        <taxon>asterids</taxon>
        <taxon>lamiids</taxon>
        <taxon>Lamiales</taxon>
        <taxon>Oleaceae</taxon>
        <taxon>Forsythieae</taxon>
        <taxon>Forsythia</taxon>
    </lineage>
</organism>
<dbReference type="Pfam" id="PF13920">
    <property type="entry name" value="zf-C3HC4_3"/>
    <property type="match status" value="1"/>
</dbReference>
<dbReference type="Pfam" id="PF12295">
    <property type="entry name" value="Symplekin_C"/>
    <property type="match status" value="1"/>
</dbReference>